<dbReference type="Pfam" id="PF08282">
    <property type="entry name" value="Hydrolase_3"/>
    <property type="match status" value="1"/>
</dbReference>
<reference evidence="2" key="1">
    <citation type="journal article" date="2019" name="Int. J. Syst. Evol. Microbiol.">
        <title>The Global Catalogue of Microorganisms (GCM) 10K type strain sequencing project: providing services to taxonomists for standard genome sequencing and annotation.</title>
        <authorList>
            <consortium name="The Broad Institute Genomics Platform"/>
            <consortium name="The Broad Institute Genome Sequencing Center for Infectious Disease"/>
            <person name="Wu L."/>
            <person name="Ma J."/>
        </authorList>
    </citation>
    <scope>NUCLEOTIDE SEQUENCE [LARGE SCALE GENOMIC DNA]</scope>
    <source>
        <strain evidence="2">KCTC 33576</strain>
    </source>
</reference>
<keyword evidence="2" id="KW-1185">Reference proteome</keyword>
<accession>A0ABW5XFI4</accession>
<dbReference type="PANTHER" id="PTHR10000:SF8">
    <property type="entry name" value="HAD SUPERFAMILY HYDROLASE-LIKE, TYPE 3"/>
    <property type="match status" value="1"/>
</dbReference>
<dbReference type="InterPro" id="IPR006379">
    <property type="entry name" value="HAD-SF_hydro_IIB"/>
</dbReference>
<dbReference type="InterPro" id="IPR023214">
    <property type="entry name" value="HAD_sf"/>
</dbReference>
<keyword evidence="1" id="KW-0378">Hydrolase</keyword>
<gene>
    <name evidence="1" type="ORF">ACFSYH_06235</name>
</gene>
<dbReference type="InterPro" id="IPR036412">
    <property type="entry name" value="HAD-like_sf"/>
</dbReference>
<dbReference type="PANTHER" id="PTHR10000">
    <property type="entry name" value="PHOSPHOSERINE PHOSPHATASE"/>
    <property type="match status" value="1"/>
</dbReference>
<sequence>MSDTPLLIGLDIDGTIMSHDEFISAEVRAAITELRLRGHHVVLSTGRPLVATLPVLKELGIDSGWAVCSNGSVTARLDKSLDGGYAVHHAVMFDAAPAVAALRSYMPDAVIALEKIGVGYYLSAEFGSTKLHGEYEIVDEPALGEVSTARVVVARATHAAREFSRHVGELGLRDTYYSIAGEYWMDLAPEGITKAYGMERLRLELGVAASDTVAVGDSENDIEMLLWANRGVAMGHAEASVVAASDEVTYPIIDDGLAPVLEGLLGKSQAE</sequence>
<dbReference type="EC" id="3.1.3.-" evidence="1"/>
<dbReference type="GO" id="GO:0016787">
    <property type="term" value="F:hydrolase activity"/>
    <property type="evidence" value="ECO:0007669"/>
    <property type="project" value="UniProtKB-KW"/>
</dbReference>
<dbReference type="NCBIfam" id="TIGR01484">
    <property type="entry name" value="HAD-SF-IIB"/>
    <property type="match status" value="1"/>
</dbReference>
<organism evidence="1 2">
    <name type="scientific">Populibacterium corticicola</name>
    <dbReference type="NCBI Taxonomy" id="1812826"/>
    <lineage>
        <taxon>Bacteria</taxon>
        <taxon>Bacillati</taxon>
        <taxon>Actinomycetota</taxon>
        <taxon>Actinomycetes</taxon>
        <taxon>Micrococcales</taxon>
        <taxon>Jonesiaceae</taxon>
        <taxon>Populibacterium</taxon>
    </lineage>
</organism>
<name>A0ABW5XFI4_9MICO</name>
<dbReference type="Gene3D" id="3.40.50.1000">
    <property type="entry name" value="HAD superfamily/HAD-like"/>
    <property type="match status" value="1"/>
</dbReference>
<dbReference type="EMBL" id="JBHUOP010000002">
    <property type="protein sequence ID" value="MFD2840164.1"/>
    <property type="molecule type" value="Genomic_DNA"/>
</dbReference>
<dbReference type="SUPFAM" id="SSF56784">
    <property type="entry name" value="HAD-like"/>
    <property type="match status" value="1"/>
</dbReference>
<evidence type="ECO:0000313" key="1">
    <source>
        <dbReference type="EMBL" id="MFD2840164.1"/>
    </source>
</evidence>
<proteinExistence type="predicted"/>
<dbReference type="Proteomes" id="UP001597391">
    <property type="component" value="Unassembled WGS sequence"/>
</dbReference>
<evidence type="ECO:0000313" key="2">
    <source>
        <dbReference type="Proteomes" id="UP001597391"/>
    </source>
</evidence>
<dbReference type="PROSITE" id="PS01229">
    <property type="entry name" value="COF_2"/>
    <property type="match status" value="1"/>
</dbReference>
<dbReference type="Gene3D" id="3.30.1240.10">
    <property type="match status" value="1"/>
</dbReference>
<comment type="caution">
    <text evidence="1">The sequence shown here is derived from an EMBL/GenBank/DDBJ whole genome shotgun (WGS) entry which is preliminary data.</text>
</comment>
<dbReference type="RefSeq" id="WP_377465859.1">
    <property type="nucleotide sequence ID" value="NZ_JBHUOP010000002.1"/>
</dbReference>
<protein>
    <submittedName>
        <fullName evidence="1">HAD family hydrolase</fullName>
        <ecNumber evidence="1">3.1.3.-</ecNumber>
    </submittedName>
</protein>